<dbReference type="EMBL" id="JRPD02000006">
    <property type="protein sequence ID" value="TLE00585.1"/>
    <property type="molecule type" value="Genomic_DNA"/>
</dbReference>
<evidence type="ECO:0000313" key="4">
    <source>
        <dbReference type="Proteomes" id="UP000255139"/>
    </source>
</evidence>
<organism evidence="1 4">
    <name type="scientific">Helicobacter muridarum</name>
    <dbReference type="NCBI Taxonomy" id="216"/>
    <lineage>
        <taxon>Bacteria</taxon>
        <taxon>Pseudomonadati</taxon>
        <taxon>Campylobacterota</taxon>
        <taxon>Epsilonproteobacteria</taxon>
        <taxon>Campylobacterales</taxon>
        <taxon>Helicobacteraceae</taxon>
        <taxon>Helicobacter</taxon>
    </lineage>
</organism>
<protein>
    <recommendedName>
        <fullName evidence="5">Alpha/beta hydrolase</fullName>
    </recommendedName>
</protein>
<evidence type="ECO:0000313" key="1">
    <source>
        <dbReference type="EMBL" id="STQ85599.1"/>
    </source>
</evidence>
<evidence type="ECO:0008006" key="5">
    <source>
        <dbReference type="Google" id="ProtNLM"/>
    </source>
</evidence>
<keyword evidence="4" id="KW-1185">Reference proteome</keyword>
<name>A0A377PT05_9HELI</name>
<dbReference type="EMBL" id="UGJE01000002">
    <property type="protein sequence ID" value="STQ85599.1"/>
    <property type="molecule type" value="Genomic_DNA"/>
</dbReference>
<sequence>MRYFSGFGLCNESYIFIPIIKSFGFRLGEFDIVGFDYGAQIALEYASNLIDNNRRIGKLLLISPCIYFHNLGFNQILNMRVSQSNLCFDSKINDVMSYIDSKAIYDIANNESNLCKTTSNQIITHVCSNLETPHIESCLASFRHNPVEYMSIIYKHYGLFANDDLLNYKRFEAFFVMPNISDLENLLSYKWTKIEKVAQKVKSIVVFCGKNDRIINANFISSFFSHFGYCFLLDSCSHALRRC</sequence>
<dbReference type="SUPFAM" id="SSF53474">
    <property type="entry name" value="alpha/beta-Hydrolases"/>
    <property type="match status" value="1"/>
</dbReference>
<dbReference type="AlphaFoldDB" id="A0A377PT05"/>
<dbReference type="Gene3D" id="3.40.50.1820">
    <property type="entry name" value="alpha/beta hydrolase"/>
    <property type="match status" value="1"/>
</dbReference>
<dbReference type="OrthoDB" id="5343449at2"/>
<dbReference type="Proteomes" id="UP000029922">
    <property type="component" value="Unassembled WGS sequence"/>
</dbReference>
<evidence type="ECO:0000313" key="3">
    <source>
        <dbReference type="Proteomes" id="UP000029922"/>
    </source>
</evidence>
<gene>
    <name evidence="2" type="ORF">LS73_004020</name>
    <name evidence="1" type="ORF">NCTC12714_00385</name>
</gene>
<proteinExistence type="predicted"/>
<accession>A0A377PT05</accession>
<dbReference type="RefSeq" id="WP_052089698.1">
    <property type="nucleotide sequence ID" value="NZ_FZML01000002.1"/>
</dbReference>
<dbReference type="Proteomes" id="UP000255139">
    <property type="component" value="Unassembled WGS sequence"/>
</dbReference>
<reference evidence="2 3" key="1">
    <citation type="journal article" date="2014" name="Genome Announc.">
        <title>Draft genome sequences of eight enterohepatic helicobacter species isolated from both laboratory and wild rodents.</title>
        <authorList>
            <person name="Sheh A."/>
            <person name="Shen Z."/>
            <person name="Fox J.G."/>
        </authorList>
    </citation>
    <scope>NUCLEOTIDE SEQUENCE [LARGE SCALE GENOMIC DNA]</scope>
    <source>
        <strain evidence="2 3">ST1</strain>
    </source>
</reference>
<evidence type="ECO:0000313" key="2">
    <source>
        <dbReference type="EMBL" id="TLE00585.1"/>
    </source>
</evidence>
<dbReference type="InterPro" id="IPR029058">
    <property type="entry name" value="AB_hydrolase_fold"/>
</dbReference>
<reference evidence="1 4" key="2">
    <citation type="submission" date="2018-06" db="EMBL/GenBank/DDBJ databases">
        <authorList>
            <consortium name="Pathogen Informatics"/>
            <person name="Doyle S."/>
        </authorList>
    </citation>
    <scope>NUCLEOTIDE SEQUENCE [LARGE SCALE GENOMIC DNA]</scope>
    <source>
        <strain evidence="1 4">NCTC12714</strain>
    </source>
</reference>